<organism evidence="3 4">
    <name type="scientific">Littorina saxatilis</name>
    <dbReference type="NCBI Taxonomy" id="31220"/>
    <lineage>
        <taxon>Eukaryota</taxon>
        <taxon>Metazoa</taxon>
        <taxon>Spiralia</taxon>
        <taxon>Lophotrochozoa</taxon>
        <taxon>Mollusca</taxon>
        <taxon>Gastropoda</taxon>
        <taxon>Caenogastropoda</taxon>
        <taxon>Littorinimorpha</taxon>
        <taxon>Littorinoidea</taxon>
        <taxon>Littorinidae</taxon>
        <taxon>Littorina</taxon>
    </lineage>
</organism>
<dbReference type="PANTHER" id="PTHR39227">
    <property type="entry name" value="ADIPOGENESIS REGULATORY FACTOR"/>
    <property type="match status" value="1"/>
</dbReference>
<dbReference type="PANTHER" id="PTHR39227:SF1">
    <property type="entry name" value="ADIPOGENESIS REGULATORY FACTOR"/>
    <property type="match status" value="1"/>
</dbReference>
<keyword evidence="2" id="KW-0472">Membrane</keyword>
<gene>
    <name evidence="3" type="ORF">V1264_006590</name>
</gene>
<dbReference type="GO" id="GO:0005634">
    <property type="term" value="C:nucleus"/>
    <property type="evidence" value="ECO:0007669"/>
    <property type="project" value="InterPro"/>
</dbReference>
<name>A0AAN9AY18_9CAEN</name>
<evidence type="ECO:0000256" key="2">
    <source>
        <dbReference type="SAM" id="Phobius"/>
    </source>
</evidence>
<evidence type="ECO:0000313" key="3">
    <source>
        <dbReference type="EMBL" id="KAK7095144.1"/>
    </source>
</evidence>
<feature type="compositionally biased region" description="Low complexity" evidence="1">
    <location>
        <begin position="708"/>
        <end position="724"/>
    </location>
</feature>
<reference evidence="3 4" key="1">
    <citation type="submission" date="2024-02" db="EMBL/GenBank/DDBJ databases">
        <title>Chromosome-scale genome assembly of the rough periwinkle Littorina saxatilis.</title>
        <authorList>
            <person name="De Jode A."/>
            <person name="Faria R."/>
            <person name="Formenti G."/>
            <person name="Sims Y."/>
            <person name="Smith T.P."/>
            <person name="Tracey A."/>
            <person name="Wood J.M.D."/>
            <person name="Zagrodzka Z.B."/>
            <person name="Johannesson K."/>
            <person name="Butlin R.K."/>
            <person name="Leder E.H."/>
        </authorList>
    </citation>
    <scope>NUCLEOTIDE SEQUENCE [LARGE SCALE GENOMIC DNA]</scope>
    <source>
        <strain evidence="3">Snail1</strain>
        <tissue evidence="3">Muscle</tissue>
    </source>
</reference>
<keyword evidence="2" id="KW-1133">Transmembrane helix</keyword>
<dbReference type="GO" id="GO:0045600">
    <property type="term" value="P:positive regulation of fat cell differentiation"/>
    <property type="evidence" value="ECO:0007669"/>
    <property type="project" value="InterPro"/>
</dbReference>
<keyword evidence="2" id="KW-0812">Transmembrane</keyword>
<evidence type="ECO:0000256" key="1">
    <source>
        <dbReference type="SAM" id="MobiDB-lite"/>
    </source>
</evidence>
<proteinExistence type="predicted"/>
<comment type="caution">
    <text evidence="3">The sequence shown here is derived from an EMBL/GenBank/DDBJ whole genome shotgun (WGS) entry which is preliminary data.</text>
</comment>
<dbReference type="InterPro" id="IPR034450">
    <property type="entry name" value="ADIRF"/>
</dbReference>
<feature type="compositionally biased region" description="Basic and acidic residues" evidence="1">
    <location>
        <begin position="1"/>
        <end position="17"/>
    </location>
</feature>
<feature type="transmembrane region" description="Helical" evidence="2">
    <location>
        <begin position="751"/>
        <end position="769"/>
    </location>
</feature>
<dbReference type="EMBL" id="JBAMIC010000018">
    <property type="protein sequence ID" value="KAK7095144.1"/>
    <property type="molecule type" value="Genomic_DNA"/>
</dbReference>
<feature type="compositionally biased region" description="Basic and acidic residues" evidence="1">
    <location>
        <begin position="732"/>
        <end position="741"/>
    </location>
</feature>
<evidence type="ECO:0000313" key="4">
    <source>
        <dbReference type="Proteomes" id="UP001374579"/>
    </source>
</evidence>
<protein>
    <submittedName>
        <fullName evidence="3">Uncharacterized protein</fullName>
    </submittedName>
</protein>
<sequence length="817" mass="83747">MGDKTKSEPLRHPKEATEGDLDVVSGENPLAFSTNGKAEIKSKPCIVAAREAERIFSEQKTKGFDINPPENHLAQFAQRKTNEEGFQPCNTAHDPVRTENEADLVDISDLKEILEAEDKGSSVGSDTGKVCVDYAVEHGSHTLTRQDFQDSDELDEFITQAITVLEDGPFAFPVPGSAEGTLTAVPGSAEGTLTAVPGSAEGTLTAVPGSAEGTLTAVPGSAELTLTAVPGSAEGTLTAVPGSAELTLTAVPGSAEGTLTAVPGSAERTLTAVPGSAEGTLTAVPGSAEGTLTAVPGSAEGTLTAVPGSAEGTLTAVPGSAEGTLTAVPGSAEGTLTAVPGSAEGTLTAVPGSAEGTLTAVPGSAEGTLTAVPGSAEGTLTAVPGSAEGTLTAVPGSAEGTLTAVPGSAEGTLTAVPGSAEGTLTAVPGSAEGTLTAVPGSVEGTLTAVPGFVKGAADTLFTSNLFPLHHGFQGLYMLFLVAISLCATCVNAAELIPPTQKLPECIDLMKQKHWNDCSPPNDPLFGKEFEELNKTCCSDYPGKVFHCQKLYKAGKEFTLIACLTPKDVPPGYTGKISKYDTPSPVFILVKQNVSEVKKVTYRKSYQETLRYGADEKNRCQGPGQEILCEGNVDNLCMCKVGFHLIQTGKDCNQGIGAHDACHCEPLNCSRGTHAVRSFSQEINGSCHELFGNFTPHFACEKDPTPAPSVVSSTTKSSVSESSTSLPPNTTKSGRDDDANNDANDDKKALKIALPILFVVVGTGVLLFVFCRKLCRSPCGGEPATGTANGSMGFSKHGESVSIDLSTGSTDLVGEELA</sequence>
<keyword evidence="4" id="KW-1185">Reference proteome</keyword>
<dbReference type="Proteomes" id="UP001374579">
    <property type="component" value="Unassembled WGS sequence"/>
</dbReference>
<feature type="region of interest" description="Disordered" evidence="1">
    <location>
        <begin position="1"/>
        <end position="32"/>
    </location>
</feature>
<accession>A0AAN9AY18</accession>
<dbReference type="AlphaFoldDB" id="A0AAN9AY18"/>
<feature type="region of interest" description="Disordered" evidence="1">
    <location>
        <begin position="704"/>
        <end position="741"/>
    </location>
</feature>